<reference evidence="10" key="1">
    <citation type="submission" date="2016-10" db="EMBL/GenBank/DDBJ databases">
        <authorList>
            <person name="Varghese N."/>
            <person name="Submissions S."/>
        </authorList>
    </citation>
    <scope>NUCLEOTIDE SEQUENCE [LARGE SCALE GENOMIC DNA]</scope>
    <source>
        <strain evidence="10">CGMCC 1.8946</strain>
    </source>
</reference>
<dbReference type="GO" id="GO:0016413">
    <property type="term" value="F:O-acetyltransferase activity"/>
    <property type="evidence" value="ECO:0007669"/>
    <property type="project" value="TreeGrafter"/>
</dbReference>
<keyword evidence="5 7" id="KW-1133">Transmembrane helix</keyword>
<feature type="transmembrane region" description="Helical" evidence="7">
    <location>
        <begin position="109"/>
        <end position="128"/>
    </location>
</feature>
<dbReference type="InterPro" id="IPR002656">
    <property type="entry name" value="Acyl_transf_3_dom"/>
</dbReference>
<evidence type="ECO:0000313" key="10">
    <source>
        <dbReference type="Proteomes" id="UP000198601"/>
    </source>
</evidence>
<accession>A0A1G4RCF7</accession>
<feature type="transmembrane region" description="Helical" evidence="7">
    <location>
        <begin position="206"/>
        <end position="225"/>
    </location>
</feature>
<dbReference type="AlphaFoldDB" id="A0A1G4RCF7"/>
<comment type="subcellular location">
    <subcellularLocation>
        <location evidence="1">Cell membrane</location>
        <topology evidence="1">Multi-pass membrane protein</topology>
    </subcellularLocation>
</comment>
<evidence type="ECO:0000256" key="5">
    <source>
        <dbReference type="ARBA" id="ARBA00022989"/>
    </source>
</evidence>
<protein>
    <submittedName>
        <fullName evidence="9">Peptidoglycan/LPS O-acetylase OafA/YrhL, contains acyltransferase and SGNH-hydrolase domains</fullName>
    </submittedName>
</protein>
<keyword evidence="3" id="KW-1003">Cell membrane</keyword>
<dbReference type="EMBL" id="FMTT01000014">
    <property type="protein sequence ID" value="SCW54544.1"/>
    <property type="molecule type" value="Genomic_DNA"/>
</dbReference>
<evidence type="ECO:0000256" key="7">
    <source>
        <dbReference type="SAM" id="Phobius"/>
    </source>
</evidence>
<evidence type="ECO:0000256" key="3">
    <source>
        <dbReference type="ARBA" id="ARBA00022475"/>
    </source>
</evidence>
<dbReference type="PANTHER" id="PTHR40074">
    <property type="entry name" value="O-ACETYLTRANSFERASE WECH"/>
    <property type="match status" value="1"/>
</dbReference>
<feature type="transmembrane region" description="Helical" evidence="7">
    <location>
        <begin position="301"/>
        <end position="321"/>
    </location>
</feature>
<feature type="transmembrane region" description="Helical" evidence="7">
    <location>
        <begin position="182"/>
        <end position="200"/>
    </location>
</feature>
<feature type="transmembrane region" description="Helical" evidence="7">
    <location>
        <begin position="68"/>
        <end position="88"/>
    </location>
</feature>
<dbReference type="Proteomes" id="UP000198601">
    <property type="component" value="Unassembled WGS sequence"/>
</dbReference>
<evidence type="ECO:0000259" key="8">
    <source>
        <dbReference type="Pfam" id="PF01757"/>
    </source>
</evidence>
<feature type="transmembrane region" description="Helical" evidence="7">
    <location>
        <begin position="25"/>
        <end position="46"/>
    </location>
</feature>
<keyword evidence="9" id="KW-0378">Hydrolase</keyword>
<name>A0A1G4RCF7_9BACL</name>
<dbReference type="Pfam" id="PF01757">
    <property type="entry name" value="Acyl_transf_3"/>
    <property type="match status" value="1"/>
</dbReference>
<dbReference type="GO" id="GO:0016787">
    <property type="term" value="F:hydrolase activity"/>
    <property type="evidence" value="ECO:0007669"/>
    <property type="project" value="UniProtKB-KW"/>
</dbReference>
<dbReference type="GO" id="GO:0005886">
    <property type="term" value="C:plasma membrane"/>
    <property type="evidence" value="ECO:0007669"/>
    <property type="project" value="UniProtKB-SubCell"/>
</dbReference>
<evidence type="ECO:0000256" key="1">
    <source>
        <dbReference type="ARBA" id="ARBA00004651"/>
    </source>
</evidence>
<dbReference type="STRING" id="624147.SAMN04487970_101470"/>
<keyword evidence="4 7" id="KW-0812">Transmembrane</keyword>
<comment type="similarity">
    <text evidence="2">Belongs to the acyltransferase 3 family.</text>
</comment>
<evidence type="ECO:0000313" key="9">
    <source>
        <dbReference type="EMBL" id="SCW54544.1"/>
    </source>
</evidence>
<evidence type="ECO:0000256" key="2">
    <source>
        <dbReference type="ARBA" id="ARBA00007400"/>
    </source>
</evidence>
<feature type="transmembrane region" description="Helical" evidence="7">
    <location>
        <begin position="341"/>
        <end position="362"/>
    </location>
</feature>
<keyword evidence="9" id="KW-0808">Transferase</keyword>
<keyword evidence="6 7" id="KW-0472">Membrane</keyword>
<evidence type="ECO:0000256" key="4">
    <source>
        <dbReference type="ARBA" id="ARBA00022692"/>
    </source>
</evidence>
<feature type="domain" description="Acyltransferase 3" evidence="8">
    <location>
        <begin position="27"/>
        <end position="357"/>
    </location>
</feature>
<feature type="transmembrane region" description="Helical" evidence="7">
    <location>
        <begin position="275"/>
        <end position="294"/>
    </location>
</feature>
<feature type="transmembrane region" description="Helical" evidence="7">
    <location>
        <begin position="148"/>
        <end position="170"/>
    </location>
</feature>
<keyword evidence="10" id="KW-1185">Reference proteome</keyword>
<gene>
    <name evidence="9" type="ORF">SAMN04487970_101470</name>
</gene>
<dbReference type="PANTHER" id="PTHR40074:SF2">
    <property type="entry name" value="O-ACETYLTRANSFERASE WECH"/>
    <property type="match status" value="1"/>
</dbReference>
<dbReference type="GO" id="GO:0009246">
    <property type="term" value="P:enterobacterial common antigen biosynthetic process"/>
    <property type="evidence" value="ECO:0007669"/>
    <property type="project" value="TreeGrafter"/>
</dbReference>
<proteinExistence type="inferred from homology"/>
<evidence type="ECO:0000256" key="6">
    <source>
        <dbReference type="ARBA" id="ARBA00023136"/>
    </source>
</evidence>
<feature type="transmembrane region" description="Helical" evidence="7">
    <location>
        <begin position="237"/>
        <end position="255"/>
    </location>
</feature>
<sequence length="381" mass="43919">MPMNFCKKGRETHVTETKRISKPKLLELDIVRAIAILAVVLIHSTADPTVELPPGSGPHAVYLTLNKLSSFAVPVFILISGLVLFYRYQDDFGGKQALQFYLKRVKQVLYPYLVWSLFYYLYNQWIFVGQNLHWKTREFLGLLKWGEASYHLYFMIIIIQFYLLFPLLMWLCRTFPCFRSGLIWIGLFIQTGFYAYHIWVKPIGHMPALAINYFSMFTLGGWIGLHYEAFAAWIRKHFVWVLPLTAVLGFGFMGLSQMEVRLKVDLAHPWNHVLYYAYAAFAAMSFIRLGQLLLERAKAAARVLMTLGAASFGIYLAHPALMTYYKMHVLPFSSAMSAYHAYIFEVFALCLTIPWIATFLYGQAMRSFRRKKPKLSPGGSA</sequence>
<organism evidence="9 10">
    <name type="scientific">Paenibacillus tianmuensis</name>
    <dbReference type="NCBI Taxonomy" id="624147"/>
    <lineage>
        <taxon>Bacteria</taxon>
        <taxon>Bacillati</taxon>
        <taxon>Bacillota</taxon>
        <taxon>Bacilli</taxon>
        <taxon>Bacillales</taxon>
        <taxon>Paenibacillaceae</taxon>
        <taxon>Paenibacillus</taxon>
    </lineage>
</organism>
<keyword evidence="9" id="KW-0012">Acyltransferase</keyword>